<dbReference type="Gene3D" id="3.30.420.300">
    <property type="entry name" value="2-keto-3-deoxy-galactonokinase, substrate binding domain"/>
    <property type="match status" value="1"/>
</dbReference>
<dbReference type="Pfam" id="PF05035">
    <property type="entry name" value="DGOK"/>
    <property type="match status" value="1"/>
</dbReference>
<dbReference type="InterPro" id="IPR042258">
    <property type="entry name" value="DGOK_N"/>
</dbReference>
<dbReference type="Gene3D" id="3.30.420.310">
    <property type="entry name" value="2-keto-3-deoxy-galactonokinase, C-terminal domain"/>
    <property type="match status" value="1"/>
</dbReference>
<keyword evidence="1" id="KW-0808">Transferase</keyword>
<dbReference type="GO" id="GO:0008671">
    <property type="term" value="F:2-dehydro-3-deoxygalactonokinase activity"/>
    <property type="evidence" value="ECO:0007669"/>
    <property type="project" value="InterPro"/>
</dbReference>
<proteinExistence type="predicted"/>
<accession>A0A0K6I5D8</accession>
<dbReference type="RefSeq" id="WP_055456304.1">
    <property type="nucleotide sequence ID" value="NZ_CYHE01000009.1"/>
</dbReference>
<keyword evidence="2" id="KW-1185">Reference proteome</keyword>
<dbReference type="GO" id="GO:0034194">
    <property type="term" value="P:D-galactonate catabolic process"/>
    <property type="evidence" value="ECO:0007669"/>
    <property type="project" value="InterPro"/>
</dbReference>
<dbReference type="OrthoDB" id="256574at2"/>
<reference evidence="2" key="1">
    <citation type="submission" date="2015-08" db="EMBL/GenBank/DDBJ databases">
        <authorList>
            <person name="Varghese N."/>
        </authorList>
    </citation>
    <scope>NUCLEOTIDE SEQUENCE [LARGE SCALE GENOMIC DNA]</scope>
    <source>
        <strain evidence="2">DSM 23407</strain>
    </source>
</reference>
<dbReference type="EMBL" id="CYHE01000009">
    <property type="protein sequence ID" value="CUA98258.1"/>
    <property type="molecule type" value="Genomic_DNA"/>
</dbReference>
<gene>
    <name evidence="1" type="ORF">Ga0061067_10977</name>
</gene>
<dbReference type="Proteomes" id="UP000183900">
    <property type="component" value="Unassembled WGS sequence"/>
</dbReference>
<name>A0A0K6I5D8_9HYPH</name>
<protein>
    <submittedName>
        <fullName evidence="1">2-keto-3-deoxy-galactonokinase</fullName>
    </submittedName>
</protein>
<dbReference type="InterPro" id="IPR007729">
    <property type="entry name" value="DGOK"/>
</dbReference>
<evidence type="ECO:0000313" key="2">
    <source>
        <dbReference type="Proteomes" id="UP000183900"/>
    </source>
</evidence>
<organism evidence="1 2">
    <name type="scientific">Pannonibacter indicus</name>
    <dbReference type="NCBI Taxonomy" id="466044"/>
    <lineage>
        <taxon>Bacteria</taxon>
        <taxon>Pseudomonadati</taxon>
        <taxon>Pseudomonadota</taxon>
        <taxon>Alphaproteobacteria</taxon>
        <taxon>Hyphomicrobiales</taxon>
        <taxon>Stappiaceae</taxon>
        <taxon>Pannonibacter</taxon>
    </lineage>
</organism>
<evidence type="ECO:0000313" key="1">
    <source>
        <dbReference type="EMBL" id="CUA98258.1"/>
    </source>
</evidence>
<sequence length="305" mass="31650">MSEEVSPGWIAADWGTTHLRVFAMEGARVLAQASSPKGMASLARDEFEGALLELIANWLPEDRKTLVIACGMVGSRQGWVEAPYAAVPCPPLQASAMVETPVADPRLSVWIIPGLSQNTPADVMRGEETQIAGFLAGNPGFSGTLCLPGTHSKWVRIDGGTVTSFSTFMTGELFALLSKSSVLRHGMADEGWDAEAFAGGVTASLARPDMLAAAFFSLRAEGLLHGLAAASARARLSGLIIGAEIAAVRQGVSGDVTLIGAPALSAHYLAALKLAGLDARATAGESLTLAGLGLARRVLTENQKG</sequence>
<dbReference type="AlphaFoldDB" id="A0A0K6I5D8"/>
<keyword evidence="1" id="KW-0418">Kinase</keyword>
<dbReference type="InterPro" id="IPR042257">
    <property type="entry name" value="DGOK_C"/>
</dbReference>